<gene>
    <name evidence="1" type="ORF">AVEN_70921_1</name>
</gene>
<keyword evidence="2" id="KW-1185">Reference proteome</keyword>
<sequence length="127" mass="14288">MARLFCSVLCLHCWDNCDNRKIQVINSDEDDDNEPMCPIMKLRRLYLCMLRKTQMIFQKILEHKLQSEKDKVKRLVNAGAGRMPCVVPSWEIGAVILVADETINTSNEFVSAVTGHMVAGAMTTAGD</sequence>
<accession>A0A4Y2RJJ4</accession>
<evidence type="ECO:0000313" key="2">
    <source>
        <dbReference type="Proteomes" id="UP000499080"/>
    </source>
</evidence>
<name>A0A4Y2RJJ4_ARAVE</name>
<protein>
    <submittedName>
        <fullName evidence="1">Uncharacterized protein</fullName>
    </submittedName>
</protein>
<dbReference type="Proteomes" id="UP000499080">
    <property type="component" value="Unassembled WGS sequence"/>
</dbReference>
<reference evidence="1 2" key="1">
    <citation type="journal article" date="2019" name="Sci. Rep.">
        <title>Orb-weaving spider Araneus ventricosus genome elucidates the spidroin gene catalogue.</title>
        <authorList>
            <person name="Kono N."/>
            <person name="Nakamura H."/>
            <person name="Ohtoshi R."/>
            <person name="Moran D.A.P."/>
            <person name="Shinohara A."/>
            <person name="Yoshida Y."/>
            <person name="Fujiwara M."/>
            <person name="Mori M."/>
            <person name="Tomita M."/>
            <person name="Arakawa K."/>
        </authorList>
    </citation>
    <scope>NUCLEOTIDE SEQUENCE [LARGE SCALE GENOMIC DNA]</scope>
</reference>
<organism evidence="1 2">
    <name type="scientific">Araneus ventricosus</name>
    <name type="common">Orbweaver spider</name>
    <name type="synonym">Epeira ventricosa</name>
    <dbReference type="NCBI Taxonomy" id="182803"/>
    <lineage>
        <taxon>Eukaryota</taxon>
        <taxon>Metazoa</taxon>
        <taxon>Ecdysozoa</taxon>
        <taxon>Arthropoda</taxon>
        <taxon>Chelicerata</taxon>
        <taxon>Arachnida</taxon>
        <taxon>Araneae</taxon>
        <taxon>Araneomorphae</taxon>
        <taxon>Entelegynae</taxon>
        <taxon>Araneoidea</taxon>
        <taxon>Araneidae</taxon>
        <taxon>Araneus</taxon>
    </lineage>
</organism>
<evidence type="ECO:0000313" key="1">
    <source>
        <dbReference type="EMBL" id="GBN75596.1"/>
    </source>
</evidence>
<dbReference type="AlphaFoldDB" id="A0A4Y2RJJ4"/>
<dbReference type="EMBL" id="BGPR01017254">
    <property type="protein sequence ID" value="GBN75596.1"/>
    <property type="molecule type" value="Genomic_DNA"/>
</dbReference>
<proteinExistence type="predicted"/>
<comment type="caution">
    <text evidence="1">The sequence shown here is derived from an EMBL/GenBank/DDBJ whole genome shotgun (WGS) entry which is preliminary data.</text>
</comment>